<keyword evidence="3" id="KW-1185">Reference proteome</keyword>
<dbReference type="EMBL" id="CP034044">
    <property type="protein sequence ID" value="AZG68884.1"/>
    <property type="molecule type" value="Genomic_DNA"/>
</dbReference>
<evidence type="ECO:0000313" key="4">
    <source>
        <dbReference type="Proteomes" id="UP000317904"/>
    </source>
</evidence>
<accession>A0A3G8LHP4</accession>
<accession>A0A502M1Y2</accession>
<dbReference type="Proteomes" id="UP000317904">
    <property type="component" value="Unassembled WGS sequence"/>
</dbReference>
<name>A0A3G8LHP4_9MOLU</name>
<gene>
    <name evidence="1" type="ORF">EGN60_02945</name>
    <name evidence="2" type="ORF">FJM01_02825</name>
</gene>
<dbReference type="RefSeq" id="WP_124724577.1">
    <property type="nucleotide sequence ID" value="NZ_CP034044.1"/>
</dbReference>
<evidence type="ECO:0000313" key="3">
    <source>
        <dbReference type="Proteomes" id="UP000275883"/>
    </source>
</evidence>
<dbReference type="EMBL" id="VFSY01000028">
    <property type="protein sequence ID" value="TPI01286.1"/>
    <property type="molecule type" value="Genomic_DNA"/>
</dbReference>
<evidence type="ECO:0008006" key="5">
    <source>
        <dbReference type="Google" id="ProtNLM"/>
    </source>
</evidence>
<proteinExistence type="predicted"/>
<sequence length="97" mass="11215">MAKNKVFIINEQRAVEIANEKLYVIFDFFENGEHYLALTNKEGIIFAKEKDNLLSEVDDEAEIDILTDILYEFSLENEALDENNEDILAKLVGEDEE</sequence>
<protein>
    <recommendedName>
        <fullName evidence="5">DUF1292 domain-containing protein</fullName>
    </recommendedName>
</protein>
<organism evidence="1 3">
    <name type="scientific">Mycoplasma struthionis</name>
    <dbReference type="NCBI Taxonomy" id="538220"/>
    <lineage>
        <taxon>Bacteria</taxon>
        <taxon>Bacillati</taxon>
        <taxon>Mycoplasmatota</taxon>
        <taxon>Mollicutes</taxon>
        <taxon>Mycoplasmataceae</taxon>
        <taxon>Mycoplasma</taxon>
    </lineage>
</organism>
<dbReference type="KEGG" id="mstr:EGN60_02945"/>
<reference evidence="1 3" key="1">
    <citation type="submission" date="2018-11" db="EMBL/GenBank/DDBJ databases">
        <title>Genome sequence of Mycoplasma struthionis sp. nov.</title>
        <authorList>
            <person name="Spergser J."/>
        </authorList>
    </citation>
    <scope>NUCLEOTIDE SEQUENCE [LARGE SCALE GENOMIC DNA]</scope>
    <source>
        <strain evidence="1 3">237IA</strain>
    </source>
</reference>
<evidence type="ECO:0000313" key="2">
    <source>
        <dbReference type="EMBL" id="TPI01286.1"/>
    </source>
</evidence>
<evidence type="ECO:0000313" key="1">
    <source>
        <dbReference type="EMBL" id="AZG68884.1"/>
    </source>
</evidence>
<reference evidence="2 4" key="2">
    <citation type="submission" date="2019-06" db="EMBL/GenBank/DDBJ databases">
        <title>A comparative genomics study of ostrich specific Mycoplasmas.</title>
        <authorList>
            <person name="Botes A."/>
            <person name="Nel T."/>
        </authorList>
    </citation>
    <scope>NUCLEOTIDE SEQUENCE [LARGE SCALE GENOMIC DNA]</scope>
    <source>
        <strain evidence="2 4">Ms01</strain>
    </source>
</reference>
<dbReference type="OrthoDB" id="398862at2"/>
<dbReference type="AlphaFoldDB" id="A0A3G8LHP4"/>
<dbReference type="Proteomes" id="UP000275883">
    <property type="component" value="Chromosome"/>
</dbReference>